<name>A0ACC2L0G0_PERAE</name>
<evidence type="ECO:0000313" key="2">
    <source>
        <dbReference type="Proteomes" id="UP001234297"/>
    </source>
</evidence>
<proteinExistence type="predicted"/>
<organism evidence="1 2">
    <name type="scientific">Persea americana</name>
    <name type="common">Avocado</name>
    <dbReference type="NCBI Taxonomy" id="3435"/>
    <lineage>
        <taxon>Eukaryota</taxon>
        <taxon>Viridiplantae</taxon>
        <taxon>Streptophyta</taxon>
        <taxon>Embryophyta</taxon>
        <taxon>Tracheophyta</taxon>
        <taxon>Spermatophyta</taxon>
        <taxon>Magnoliopsida</taxon>
        <taxon>Magnoliidae</taxon>
        <taxon>Laurales</taxon>
        <taxon>Lauraceae</taxon>
        <taxon>Persea</taxon>
    </lineage>
</organism>
<keyword evidence="2" id="KW-1185">Reference proteome</keyword>
<dbReference type="EMBL" id="CM056814">
    <property type="protein sequence ID" value="KAJ8626534.1"/>
    <property type="molecule type" value="Genomic_DNA"/>
</dbReference>
<evidence type="ECO:0000313" key="1">
    <source>
        <dbReference type="EMBL" id="KAJ8626534.1"/>
    </source>
</evidence>
<gene>
    <name evidence="1" type="ORF">MRB53_019841</name>
</gene>
<comment type="caution">
    <text evidence="1">The sequence shown here is derived from an EMBL/GenBank/DDBJ whole genome shotgun (WGS) entry which is preliminary data.</text>
</comment>
<accession>A0ACC2L0G0</accession>
<reference evidence="1 2" key="1">
    <citation type="journal article" date="2022" name="Hortic Res">
        <title>A haplotype resolved chromosomal level avocado genome allows analysis of novel avocado genes.</title>
        <authorList>
            <person name="Nath O."/>
            <person name="Fletcher S.J."/>
            <person name="Hayward A."/>
            <person name="Shaw L.M."/>
            <person name="Masouleh A.K."/>
            <person name="Furtado A."/>
            <person name="Henry R.J."/>
            <person name="Mitter N."/>
        </authorList>
    </citation>
    <scope>NUCLEOTIDE SEQUENCE [LARGE SCALE GENOMIC DNA]</scope>
    <source>
        <strain evidence="2">cv. Hass</strain>
    </source>
</reference>
<dbReference type="Proteomes" id="UP001234297">
    <property type="component" value="Chromosome 6"/>
</dbReference>
<sequence>MMGRLWSMLQQTFLAMAGPGSALRSSSPFNQQTSVLAKWGTERNVFSSEPSAQIVAMSNANMRLERKNRSLSLPFGLSFHIGEAGQVKLHREDQTREGLCKEL</sequence>
<protein>
    <submittedName>
        <fullName evidence="1">Uncharacterized protein</fullName>
    </submittedName>
</protein>